<organism evidence="2 3">
    <name type="scientific">Musa troglodytarum</name>
    <name type="common">fe'i banana</name>
    <dbReference type="NCBI Taxonomy" id="320322"/>
    <lineage>
        <taxon>Eukaryota</taxon>
        <taxon>Viridiplantae</taxon>
        <taxon>Streptophyta</taxon>
        <taxon>Embryophyta</taxon>
        <taxon>Tracheophyta</taxon>
        <taxon>Spermatophyta</taxon>
        <taxon>Magnoliopsida</taxon>
        <taxon>Liliopsida</taxon>
        <taxon>Zingiberales</taxon>
        <taxon>Musaceae</taxon>
        <taxon>Musa</taxon>
    </lineage>
</organism>
<gene>
    <name evidence="2" type="ORF">MUK42_04384</name>
</gene>
<evidence type="ECO:0000313" key="3">
    <source>
        <dbReference type="Proteomes" id="UP001055439"/>
    </source>
</evidence>
<dbReference type="AlphaFoldDB" id="A0A9E7H506"/>
<feature type="compositionally biased region" description="Basic and acidic residues" evidence="1">
    <location>
        <begin position="441"/>
        <end position="451"/>
    </location>
</feature>
<feature type="region of interest" description="Disordered" evidence="1">
    <location>
        <begin position="317"/>
        <end position="464"/>
    </location>
</feature>
<feature type="compositionally biased region" description="Basic and acidic residues" evidence="1">
    <location>
        <begin position="406"/>
        <end position="416"/>
    </location>
</feature>
<sequence length="663" mass="69591">MASEASGESFLAEAKGAPMRSEPDEDTGVYGTPRAAVEPEKESSDGSPPASAAAGGALTRASSIPVAQETPDDDPDEEAFQEALEGGDDDGVDGLSDAAKASGSADDVELVEGEEKGEPPSETQVFATVQGNSQHQNVEMVSSENPRPEETSHGEVLAAVVKETVENSTSQSTETKPIEDGAVVAGGVDGDEELGLHDAQEGSDEDLVEESGESAAPAIDAVQEERHGAEPDVVDEVKIGVAVAPVSDQNVHPACIPATEEMETVENRIESNPVEDETAAAGNVDRNVEQAEPDAQGKDGSFVDNVGEPARPVVNVLLESKTAKDEFDTSEEGTGGGKAEMAEFESVLSKSAIQEIVDETPTKKSDRAANGSEANNDEPVPELVPEGENPISAQDGQSPSITAGESRNRETERDEFGVNEDGTARLPTSVTEPEPAPSDDMTDHVQDLDQEKAEDEDENLVSDGPPRVAILASSETAKQLINELEEGSSSVTPHSALDGSKDVDGQIILDSDEELMTDEDGGNEMIDSDALVALLKAASSSNADGGISVTSQDANRIFLVDRPAGLGSSIPSLKPSPRPARSNLLSPSELAVAAEPDNQMTEEQKKLHEKVELIRVKFLRLVHRLGHSPEDTVVAQVLYRLSLAEGIRSGRQTGRAYSLGCAK</sequence>
<feature type="compositionally biased region" description="Acidic residues" evidence="1">
    <location>
        <begin position="201"/>
        <end position="212"/>
    </location>
</feature>
<reference evidence="2" key="1">
    <citation type="submission" date="2022-05" db="EMBL/GenBank/DDBJ databases">
        <title>The Musa troglodytarum L. genome provides insights into the mechanism of non-climacteric behaviour and enrichment of carotenoids.</title>
        <authorList>
            <person name="Wang J."/>
        </authorList>
    </citation>
    <scope>NUCLEOTIDE SEQUENCE</scope>
    <source>
        <tissue evidence="2">Leaf</tissue>
    </source>
</reference>
<feature type="compositionally biased region" description="Low complexity" evidence="1">
    <location>
        <begin position="45"/>
        <end position="63"/>
    </location>
</feature>
<name>A0A9E7H506_9LILI</name>
<accession>A0A9E7H506</accession>
<feature type="region of interest" description="Disordered" evidence="1">
    <location>
        <begin position="483"/>
        <end position="505"/>
    </location>
</feature>
<feature type="compositionally biased region" description="Polar residues" evidence="1">
    <location>
        <begin position="121"/>
        <end position="145"/>
    </location>
</feature>
<feature type="region of interest" description="Disordered" evidence="1">
    <location>
        <begin position="1"/>
        <end position="217"/>
    </location>
</feature>
<feature type="compositionally biased region" description="Polar residues" evidence="1">
    <location>
        <begin position="166"/>
        <end position="175"/>
    </location>
</feature>
<proteinExistence type="predicted"/>
<evidence type="ECO:0000256" key="1">
    <source>
        <dbReference type="SAM" id="MobiDB-lite"/>
    </source>
</evidence>
<feature type="compositionally biased region" description="Low complexity" evidence="1">
    <location>
        <begin position="93"/>
        <end position="105"/>
    </location>
</feature>
<dbReference type="Proteomes" id="UP001055439">
    <property type="component" value="Chromosome 8"/>
</dbReference>
<dbReference type="EMBL" id="CP097510">
    <property type="protein sequence ID" value="URE26881.1"/>
    <property type="molecule type" value="Genomic_DNA"/>
</dbReference>
<protein>
    <submittedName>
        <fullName evidence="2">Uncharacterized protein</fullName>
    </submittedName>
</protein>
<feature type="compositionally biased region" description="Acidic residues" evidence="1">
    <location>
        <begin position="70"/>
        <end position="92"/>
    </location>
</feature>
<evidence type="ECO:0000313" key="2">
    <source>
        <dbReference type="EMBL" id="URE26881.1"/>
    </source>
</evidence>
<keyword evidence="3" id="KW-1185">Reference proteome</keyword>
<feature type="compositionally biased region" description="Polar residues" evidence="1">
    <location>
        <begin position="391"/>
        <end position="405"/>
    </location>
</feature>